<protein>
    <submittedName>
        <fullName evidence="3">Carbohydrate porin</fullName>
    </submittedName>
</protein>
<sequence length="445" mass="47897">MSRSSCILALAGLLLALPARAEPLLPRLVAWQEALAAEGWLLRGQATFVEQGHPGFPSPYRGENSMQAKAMQRNTLSADLVVGRRLWSGAEFIIDPQISRGFGLSGTRGAAAFPNGEAFRTGSEGPATYMTRAFLRQTIALSGETVAGDDDPYRFAGPLPRERVTITAGKIAVFDIFDDNRYAHDPRTQFLNWAFVSAGAFDFANDAKGYTNGIAVEWEDGCWAVRAGAMQVAKRINTLSLDPKPLRGHQILLQADRFFDWSGRPGAVRLLGGWSQTRSQSYATLLGGDITQTESGPRGRGIGKAMLVLNGEQELAEALGAFARLSWNDGRTQQWMYTEMDWAASAGLVIGGARWGQPADAVGLAGNVAGLSDGHRRFVAAGGAGFIIGDGRLRYRPEVALEGYYAWGMAAGTVLTADAQLNLNPAYNADRGPIPVLALRLRSSF</sequence>
<dbReference type="Pfam" id="PF04966">
    <property type="entry name" value="OprB"/>
    <property type="match status" value="1"/>
</dbReference>
<dbReference type="RefSeq" id="WP_202826800.1">
    <property type="nucleotide sequence ID" value="NZ_JAEUXJ010000007.1"/>
</dbReference>
<comment type="caution">
    <text evidence="3">The sequence shown here is derived from an EMBL/GenBank/DDBJ whole genome shotgun (WGS) entry which is preliminary data.</text>
</comment>
<organism evidence="3 4">
    <name type="scientific">Belnapia mucosa</name>
    <dbReference type="NCBI Taxonomy" id="2804532"/>
    <lineage>
        <taxon>Bacteria</taxon>
        <taxon>Pseudomonadati</taxon>
        <taxon>Pseudomonadota</taxon>
        <taxon>Alphaproteobacteria</taxon>
        <taxon>Acetobacterales</taxon>
        <taxon>Roseomonadaceae</taxon>
        <taxon>Belnapia</taxon>
    </lineage>
</organism>
<keyword evidence="4" id="KW-1185">Reference proteome</keyword>
<evidence type="ECO:0000313" key="3">
    <source>
        <dbReference type="EMBL" id="MBL6457058.1"/>
    </source>
</evidence>
<evidence type="ECO:0000313" key="4">
    <source>
        <dbReference type="Proteomes" id="UP000606490"/>
    </source>
</evidence>
<dbReference type="Gene3D" id="2.40.160.180">
    <property type="entry name" value="Carbohydrate-selective porin OprB"/>
    <property type="match status" value="1"/>
</dbReference>
<evidence type="ECO:0000256" key="1">
    <source>
        <dbReference type="ARBA" id="ARBA00008769"/>
    </source>
</evidence>
<dbReference type="InterPro" id="IPR038673">
    <property type="entry name" value="OprB_sf"/>
</dbReference>
<gene>
    <name evidence="3" type="ORF">JMJ55_17110</name>
</gene>
<name>A0ABS1V9P4_9PROT</name>
<accession>A0ABS1V9P4</accession>
<evidence type="ECO:0000256" key="2">
    <source>
        <dbReference type="RuleBase" id="RU363072"/>
    </source>
</evidence>
<feature type="chain" id="PRO_5045009538" evidence="2">
    <location>
        <begin position="22"/>
        <end position="445"/>
    </location>
</feature>
<proteinExistence type="inferred from homology"/>
<reference evidence="3 4" key="1">
    <citation type="submission" date="2021-01" db="EMBL/GenBank/DDBJ databases">
        <title>Belnapia mucosa sp. nov. and Belnapia arida sp. nov., isolated from the Tabernas Desert (Almeria, Spain).</title>
        <authorList>
            <person name="Molina-Menor E."/>
            <person name="Vidal-Verdu A."/>
            <person name="Calonge A."/>
            <person name="Satari L."/>
            <person name="Pereto Magraner J."/>
            <person name="Porcar Miralles M."/>
        </authorList>
    </citation>
    <scope>NUCLEOTIDE SEQUENCE [LARGE SCALE GENOMIC DNA]</scope>
    <source>
        <strain evidence="3 4">T6</strain>
    </source>
</reference>
<dbReference type="InterPro" id="IPR007049">
    <property type="entry name" value="Carb-sel_porin_OprB"/>
</dbReference>
<dbReference type="EMBL" id="JAEUXJ010000007">
    <property type="protein sequence ID" value="MBL6457058.1"/>
    <property type="molecule type" value="Genomic_DNA"/>
</dbReference>
<dbReference type="Proteomes" id="UP000606490">
    <property type="component" value="Unassembled WGS sequence"/>
</dbReference>
<keyword evidence="2" id="KW-0732">Signal</keyword>
<comment type="similarity">
    <text evidence="1 2">Belongs to the OprB family.</text>
</comment>
<feature type="signal peptide" evidence="2">
    <location>
        <begin position="1"/>
        <end position="21"/>
    </location>
</feature>